<name>A7GPI9_BACCN</name>
<comment type="similarity">
    <text evidence="1">Belongs to the ABC transporter superfamily.</text>
</comment>
<evidence type="ECO:0000256" key="1">
    <source>
        <dbReference type="ARBA" id="ARBA00005417"/>
    </source>
</evidence>
<dbReference type="Proteomes" id="UP000002300">
    <property type="component" value="Chromosome"/>
</dbReference>
<dbReference type="GeneID" id="33897067"/>
<dbReference type="CDD" id="cd03230">
    <property type="entry name" value="ABC_DR_subfamily_A"/>
    <property type="match status" value="1"/>
</dbReference>
<evidence type="ECO:0000313" key="6">
    <source>
        <dbReference type="EMBL" id="ABS22047.1"/>
    </source>
</evidence>
<dbReference type="AlphaFoldDB" id="A7GPI9"/>
<proteinExistence type="inferred from homology"/>
<dbReference type="InterPro" id="IPR003439">
    <property type="entry name" value="ABC_transporter-like_ATP-bd"/>
</dbReference>
<gene>
    <name evidence="6" type="ordered locus">Bcer98_1746</name>
</gene>
<dbReference type="Pfam" id="PF00005">
    <property type="entry name" value="ABC_tran"/>
    <property type="match status" value="1"/>
</dbReference>
<dbReference type="SMART" id="SM00382">
    <property type="entry name" value="AAA"/>
    <property type="match status" value="1"/>
</dbReference>
<dbReference type="SUPFAM" id="SSF52540">
    <property type="entry name" value="P-loop containing nucleoside triphosphate hydrolases"/>
    <property type="match status" value="1"/>
</dbReference>
<evidence type="ECO:0000256" key="3">
    <source>
        <dbReference type="ARBA" id="ARBA00022741"/>
    </source>
</evidence>
<organism evidence="6 7">
    <name type="scientific">Bacillus cytotoxicus (strain DSM 22905 / CIP 110041 / 391-98 / NVH 391-98)</name>
    <dbReference type="NCBI Taxonomy" id="315749"/>
    <lineage>
        <taxon>Bacteria</taxon>
        <taxon>Bacillati</taxon>
        <taxon>Bacillota</taxon>
        <taxon>Bacilli</taxon>
        <taxon>Bacillales</taxon>
        <taxon>Bacillaceae</taxon>
        <taxon>Bacillus</taxon>
        <taxon>Bacillus cereus group</taxon>
    </lineage>
</organism>
<reference evidence="6 7" key="1">
    <citation type="journal article" date="2008" name="Chem. Biol. Interact.">
        <title>Extending the Bacillus cereus group genomics to putative food-borne pathogens of different toxicity.</title>
        <authorList>
            <person name="Lapidus A."/>
            <person name="Goltsman E."/>
            <person name="Auger S."/>
            <person name="Galleron N."/>
            <person name="Segurens B."/>
            <person name="Dossat C."/>
            <person name="Land M.L."/>
            <person name="Broussolle V."/>
            <person name="Brillard J."/>
            <person name="Guinebretiere M.H."/>
            <person name="Sanchis V."/>
            <person name="Nguen-The C."/>
            <person name="Lereclus D."/>
            <person name="Richardson P."/>
            <person name="Wincker P."/>
            <person name="Weissenbach J."/>
            <person name="Ehrlich S.D."/>
            <person name="Sorokin A."/>
        </authorList>
    </citation>
    <scope>NUCLEOTIDE SEQUENCE [LARGE SCALE GENOMIC DNA]</scope>
    <source>
        <strain evidence="7">DSM 22905 / CIP 110041 / 391-98 / NVH 391-98</strain>
    </source>
</reference>
<keyword evidence="4" id="KW-0067">ATP-binding</keyword>
<evidence type="ECO:0000313" key="7">
    <source>
        <dbReference type="Proteomes" id="UP000002300"/>
    </source>
</evidence>
<dbReference type="HOGENOM" id="CLU_000604_1_2_9"/>
<dbReference type="GO" id="GO:0005524">
    <property type="term" value="F:ATP binding"/>
    <property type="evidence" value="ECO:0007669"/>
    <property type="project" value="UniProtKB-KW"/>
</dbReference>
<dbReference type="KEGG" id="bcy:Bcer98_1746"/>
<evidence type="ECO:0000259" key="5">
    <source>
        <dbReference type="PROSITE" id="PS50893"/>
    </source>
</evidence>
<evidence type="ECO:0000256" key="4">
    <source>
        <dbReference type="ARBA" id="ARBA00022840"/>
    </source>
</evidence>
<dbReference type="STRING" id="315749.Bcer98_1746"/>
<dbReference type="eggNOG" id="COG1131">
    <property type="taxonomic scope" value="Bacteria"/>
</dbReference>
<dbReference type="EMBL" id="CP000764">
    <property type="protein sequence ID" value="ABS22047.1"/>
    <property type="molecule type" value="Genomic_DNA"/>
</dbReference>
<dbReference type="PANTHER" id="PTHR43335:SF11">
    <property type="entry name" value="ABC TRANSPORTER RELATED"/>
    <property type="match status" value="1"/>
</dbReference>
<dbReference type="PANTHER" id="PTHR43335">
    <property type="entry name" value="ABC TRANSPORTER, ATP-BINDING PROTEIN"/>
    <property type="match status" value="1"/>
</dbReference>
<dbReference type="RefSeq" id="WP_012094236.1">
    <property type="nucleotide sequence ID" value="NC_009674.1"/>
</dbReference>
<keyword evidence="3" id="KW-0547">Nucleotide-binding</keyword>
<dbReference type="GO" id="GO:0016887">
    <property type="term" value="F:ATP hydrolysis activity"/>
    <property type="evidence" value="ECO:0007669"/>
    <property type="project" value="InterPro"/>
</dbReference>
<dbReference type="PROSITE" id="PS00211">
    <property type="entry name" value="ABC_TRANSPORTER_1"/>
    <property type="match status" value="1"/>
</dbReference>
<protein>
    <submittedName>
        <fullName evidence="6">ABC transporter-related protein</fullName>
    </submittedName>
</protein>
<accession>A7GPI9</accession>
<dbReference type="Gene3D" id="3.40.50.300">
    <property type="entry name" value="P-loop containing nucleotide triphosphate hydrolases"/>
    <property type="match status" value="1"/>
</dbReference>
<dbReference type="InterPro" id="IPR003593">
    <property type="entry name" value="AAA+_ATPase"/>
</dbReference>
<keyword evidence="7" id="KW-1185">Reference proteome</keyword>
<sequence>MKMATGNYELEVKMEHLTKKFKEHVAVDDFSLTINKGDCIGLIGPNGAGKTTLLRMVSGILKEDSGDVLLNNKPIEKQRHLIGYLPQYPHFYDWMTAEEVLAFNSKLFGMSNEEMRQRIPEVLELVGLVGCEKRKVTGFSGGMRQRLGIAQAVIHKPCFVILDEPVSALDPIGRREVLDLIEVIKVDTTVIFSTHILSDAQESCNRFCVLKKGKKIEDFYYADLQKKHDKNSLSIELKEPNSSWIGYLKKLEVINKVVEMNNSVYLESLSSNQNWTRLVLESINEYNVEFLKIDVGKFSLEEYFMELVGGTIA</sequence>
<dbReference type="InterPro" id="IPR027417">
    <property type="entry name" value="P-loop_NTPase"/>
</dbReference>
<dbReference type="PROSITE" id="PS50893">
    <property type="entry name" value="ABC_TRANSPORTER_2"/>
    <property type="match status" value="1"/>
</dbReference>
<dbReference type="InterPro" id="IPR017871">
    <property type="entry name" value="ABC_transporter-like_CS"/>
</dbReference>
<evidence type="ECO:0000256" key="2">
    <source>
        <dbReference type="ARBA" id="ARBA00022448"/>
    </source>
</evidence>
<feature type="domain" description="ABC transporter" evidence="5">
    <location>
        <begin position="12"/>
        <end position="237"/>
    </location>
</feature>
<keyword evidence="2" id="KW-0813">Transport</keyword>